<dbReference type="OrthoDB" id="47503at2"/>
<comment type="caution">
    <text evidence="1">The sequence shown here is derived from an EMBL/GenBank/DDBJ whole genome shotgun (WGS) entry which is preliminary data.</text>
</comment>
<gene>
    <name evidence="1" type="ORF">X929_01955</name>
</gene>
<evidence type="ECO:0000313" key="1">
    <source>
        <dbReference type="EMBL" id="PNR97725.1"/>
    </source>
</evidence>
<accession>A0A2K1P4L4</accession>
<dbReference type="RefSeq" id="WP_103066370.1">
    <property type="nucleotide sequence ID" value="NZ_AZRL01000004.1"/>
</dbReference>
<dbReference type="AlphaFoldDB" id="A0A2K1P4L4"/>
<proteinExistence type="predicted"/>
<evidence type="ECO:0000313" key="2">
    <source>
        <dbReference type="Proteomes" id="UP000236434"/>
    </source>
</evidence>
<name>A0A2K1P4L4_9BACT</name>
<dbReference type="EMBL" id="AZRL01000004">
    <property type="protein sequence ID" value="PNR97725.1"/>
    <property type="molecule type" value="Genomic_DNA"/>
</dbReference>
<reference evidence="1 2" key="1">
    <citation type="submission" date="2013-12" db="EMBL/GenBank/DDBJ databases">
        <title>Comparative genomics of Petrotoga isolates.</title>
        <authorList>
            <person name="Nesbo C.L."/>
            <person name="Charchuk R."/>
            <person name="Chow K."/>
        </authorList>
    </citation>
    <scope>NUCLEOTIDE SEQUENCE [LARGE SCALE GENOMIC DNA]</scope>
    <source>
        <strain evidence="1 2">DSM 13574</strain>
    </source>
</reference>
<organism evidence="1 2">
    <name type="scientific">Petrotoga olearia DSM 13574</name>
    <dbReference type="NCBI Taxonomy" id="1122955"/>
    <lineage>
        <taxon>Bacteria</taxon>
        <taxon>Thermotogati</taxon>
        <taxon>Thermotogota</taxon>
        <taxon>Thermotogae</taxon>
        <taxon>Petrotogales</taxon>
        <taxon>Petrotogaceae</taxon>
        <taxon>Petrotoga</taxon>
    </lineage>
</organism>
<sequence>MKEILLEIDEEAAKEFLIKVLENSKLHFLKRIFDHVSNIEFNNNEIRFKVLMFKYYLKLKKYPKQLTGRYEFFHNIPTKMIKKEELPEFVELNDKTIVINIPENLVSKNINIEKFEIKNGKLKLILGLN</sequence>
<dbReference type="Proteomes" id="UP000236434">
    <property type="component" value="Unassembled WGS sequence"/>
</dbReference>
<protein>
    <submittedName>
        <fullName evidence="1">Uncharacterized protein</fullName>
    </submittedName>
</protein>